<keyword evidence="5" id="KW-0223">Dioxygenase</keyword>
<dbReference type="EMBL" id="RAVZ01000001">
    <property type="protein sequence ID" value="RKG94156.1"/>
    <property type="molecule type" value="Genomic_DNA"/>
</dbReference>
<reference evidence="6" key="1">
    <citation type="submission" date="2018-09" db="EMBL/GenBank/DDBJ databases">
        <authorList>
            <person name="Livingstone P.G."/>
            <person name="Whitworth D.E."/>
        </authorList>
    </citation>
    <scope>NUCLEOTIDE SEQUENCE [LARGE SCALE GENOMIC DNA]</scope>
    <source>
        <strain evidence="6">CA054A</strain>
    </source>
</reference>
<dbReference type="InterPro" id="IPR003819">
    <property type="entry name" value="TauD/TfdA-like"/>
</dbReference>
<dbReference type="PANTHER" id="PTHR10696">
    <property type="entry name" value="GAMMA-BUTYROBETAINE HYDROXYLASE-RELATED"/>
    <property type="match status" value="1"/>
</dbReference>
<organism evidence="5 6">
    <name type="scientific">Corallococcus terminator</name>
    <dbReference type="NCBI Taxonomy" id="2316733"/>
    <lineage>
        <taxon>Bacteria</taxon>
        <taxon>Pseudomonadati</taxon>
        <taxon>Myxococcota</taxon>
        <taxon>Myxococcia</taxon>
        <taxon>Myxococcales</taxon>
        <taxon>Cystobacterineae</taxon>
        <taxon>Myxococcaceae</taxon>
        <taxon>Corallococcus</taxon>
    </lineage>
</organism>
<dbReference type="GO" id="GO:0017000">
    <property type="term" value="P:antibiotic biosynthetic process"/>
    <property type="evidence" value="ECO:0007669"/>
    <property type="project" value="UniProtKB-KW"/>
</dbReference>
<evidence type="ECO:0000259" key="4">
    <source>
        <dbReference type="Pfam" id="PF02668"/>
    </source>
</evidence>
<sequence>MKDALSGLGARSRRPVKLSRTDLVTTRLPEGEDCPLIIEPRVEGLELVQWAGDHRAYLEEELARVGGLMLRGFRMGGVDGFADFVRATSGAPLPYTERSSPREVVKDQIYTSTSHPSDQEIFPHTEQSYNLTFPQKIYFHCVTAPTEAGATPITSTRRILRELPRDVVERFVARGYRYVRNFGDGLGLSWQEAFQTTERAEVEQYCRDSQIDFQWPGQGRLRTSQRRPCVARHPTTGELAWFNHATFFHVSTLPAPLVAHLRSLYAEEEMPNNTFYGDGSPIEPEVLELLRAAYLRARVAVPWQVGDVLLLDNMLMGHGRQPFKGERKVVVAMADPRRWADVVFDGPLPA</sequence>
<accession>A0A3A8JGN4</accession>
<evidence type="ECO:0000256" key="2">
    <source>
        <dbReference type="ARBA" id="ARBA00023002"/>
    </source>
</evidence>
<comment type="cofactor">
    <cofactor evidence="1">
        <name>Fe(2+)</name>
        <dbReference type="ChEBI" id="CHEBI:29033"/>
    </cofactor>
</comment>
<dbReference type="Proteomes" id="UP000268094">
    <property type="component" value="Unassembled WGS sequence"/>
</dbReference>
<dbReference type="GO" id="GO:0016706">
    <property type="term" value="F:2-oxoglutarate-dependent dioxygenase activity"/>
    <property type="evidence" value="ECO:0007669"/>
    <property type="project" value="UniProtKB-ARBA"/>
</dbReference>
<evidence type="ECO:0000313" key="5">
    <source>
        <dbReference type="EMBL" id="RKG94156.1"/>
    </source>
</evidence>
<evidence type="ECO:0000256" key="3">
    <source>
        <dbReference type="ARBA" id="ARBA00023194"/>
    </source>
</evidence>
<dbReference type="PANTHER" id="PTHR10696:SF56">
    <property type="entry name" value="TAUD_TFDA-LIKE DOMAIN-CONTAINING PROTEIN"/>
    <property type="match status" value="1"/>
</dbReference>
<dbReference type="SUPFAM" id="SSF51197">
    <property type="entry name" value="Clavaminate synthase-like"/>
    <property type="match status" value="1"/>
</dbReference>
<dbReference type="OrthoDB" id="9769888at2"/>
<dbReference type="RefSeq" id="WP_120538525.1">
    <property type="nucleotide sequence ID" value="NZ_RAVZ01000001.1"/>
</dbReference>
<dbReference type="Gene3D" id="3.60.130.10">
    <property type="entry name" value="Clavaminate synthase-like"/>
    <property type="match status" value="1"/>
</dbReference>
<feature type="domain" description="TauD/TfdA-like" evidence="4">
    <location>
        <begin position="44"/>
        <end position="332"/>
    </location>
</feature>
<name>A0A3A8JGN4_9BACT</name>
<evidence type="ECO:0000313" key="6">
    <source>
        <dbReference type="Proteomes" id="UP000268094"/>
    </source>
</evidence>
<comment type="caution">
    <text evidence="5">The sequence shown here is derived from an EMBL/GenBank/DDBJ whole genome shotgun (WGS) entry which is preliminary data.</text>
</comment>
<dbReference type="InterPro" id="IPR050411">
    <property type="entry name" value="AlphaKG_dependent_hydroxylases"/>
</dbReference>
<keyword evidence="6" id="KW-1185">Reference proteome</keyword>
<dbReference type="Pfam" id="PF02668">
    <property type="entry name" value="TauD"/>
    <property type="match status" value="1"/>
</dbReference>
<dbReference type="AlphaFoldDB" id="A0A3A8JGN4"/>
<keyword evidence="3" id="KW-0045">Antibiotic biosynthesis</keyword>
<evidence type="ECO:0000256" key="1">
    <source>
        <dbReference type="ARBA" id="ARBA00001954"/>
    </source>
</evidence>
<proteinExistence type="predicted"/>
<keyword evidence="2" id="KW-0560">Oxidoreductase</keyword>
<dbReference type="InterPro" id="IPR042098">
    <property type="entry name" value="TauD-like_sf"/>
</dbReference>
<protein>
    <submittedName>
        <fullName evidence="5">TauD/TfdA family dioxygenase</fullName>
    </submittedName>
</protein>
<gene>
    <name evidence="5" type="ORF">D7V88_00100</name>
</gene>